<protein>
    <submittedName>
        <fullName evidence="8">Carboxypeptidase y</fullName>
    </submittedName>
</protein>
<keyword evidence="2 8" id="KW-0121">Carboxypeptidase</keyword>
<gene>
    <name evidence="8" type="ORF">M0811_10789</name>
</gene>
<dbReference type="PRINTS" id="PR00724">
    <property type="entry name" value="CRBOXYPTASEC"/>
</dbReference>
<keyword evidence="3" id="KW-0645">Protease</keyword>
<evidence type="ECO:0000256" key="1">
    <source>
        <dbReference type="ARBA" id="ARBA00009431"/>
    </source>
</evidence>
<keyword evidence="4 7" id="KW-0732">Signal</keyword>
<name>A0A9Q0LFY5_ANAIG</name>
<dbReference type="AlphaFoldDB" id="A0A9Q0LFY5"/>
<evidence type="ECO:0000313" key="8">
    <source>
        <dbReference type="EMBL" id="KAJ5070520.1"/>
    </source>
</evidence>
<dbReference type="PANTHER" id="PTHR11802">
    <property type="entry name" value="SERINE PROTEASE FAMILY S10 SERINE CARBOXYPEPTIDASE"/>
    <property type="match status" value="1"/>
</dbReference>
<keyword evidence="5" id="KW-0378">Hydrolase</keyword>
<proteinExistence type="inferred from homology"/>
<organism evidence="8 9">
    <name type="scientific">Anaeramoeba ignava</name>
    <name type="common">Anaerobic marine amoeba</name>
    <dbReference type="NCBI Taxonomy" id="1746090"/>
    <lineage>
        <taxon>Eukaryota</taxon>
        <taxon>Metamonada</taxon>
        <taxon>Anaeramoebidae</taxon>
        <taxon>Anaeramoeba</taxon>
    </lineage>
</organism>
<dbReference type="GO" id="GO:0004185">
    <property type="term" value="F:serine-type carboxypeptidase activity"/>
    <property type="evidence" value="ECO:0007669"/>
    <property type="project" value="InterPro"/>
</dbReference>
<dbReference type="InterPro" id="IPR001563">
    <property type="entry name" value="Peptidase_S10"/>
</dbReference>
<dbReference type="Gene3D" id="3.40.50.1820">
    <property type="entry name" value="alpha/beta hydrolase"/>
    <property type="match status" value="1"/>
</dbReference>
<accession>A0A9Q0LFY5</accession>
<dbReference type="OrthoDB" id="443318at2759"/>
<evidence type="ECO:0000256" key="6">
    <source>
        <dbReference type="ARBA" id="ARBA00023180"/>
    </source>
</evidence>
<evidence type="ECO:0000256" key="4">
    <source>
        <dbReference type="ARBA" id="ARBA00022729"/>
    </source>
</evidence>
<comment type="similarity">
    <text evidence="1">Belongs to the peptidase S10 family.</text>
</comment>
<evidence type="ECO:0000256" key="2">
    <source>
        <dbReference type="ARBA" id="ARBA00022645"/>
    </source>
</evidence>
<dbReference type="PANTHER" id="PTHR11802:SF472">
    <property type="entry name" value="SERINE CARBOXYPEPTIDASE CPVL-RELATED"/>
    <property type="match status" value="1"/>
</dbReference>
<dbReference type="Proteomes" id="UP001149090">
    <property type="component" value="Unassembled WGS sequence"/>
</dbReference>
<comment type="caution">
    <text evidence="8">The sequence shown here is derived from an EMBL/GenBank/DDBJ whole genome shotgun (WGS) entry which is preliminary data.</text>
</comment>
<dbReference type="SUPFAM" id="SSF53474">
    <property type="entry name" value="alpha/beta-Hydrolases"/>
    <property type="match status" value="1"/>
</dbReference>
<sequence>MKSISLFLFLFLFYFAFSHPKVIINNISRSDIYNETFTTISGQECYTGYIEVNETMGAELFFIFFKSQQGMSQPVALWLQGGPGCSSEYGAFIENGPILIQKDYSFIQNPYSWTNYFNMLYIDSPVGTGFSYVDNSAGYVNNEDALAEDLFNGLLVFFDKFFDYYNNDFYVTGESYSGKYVPSLAYKIMSSNSDINLKGIVIGDGLVDPLPQVLSYSQFAYSLSFFDPIKLAQLQTLEQQCAAYIQSEQWEEAGNTFSQIDDFICAHSPVNCYDIRGHSDQGSELSKWLNEQSTQSNLGVENITWVSCSPDIWNNFTQDLTKSVKSKIEALLNNNYKVLLYNGQFDYIINLVGVYEWMKDINWSGIDNFLNTTRNVWQVDSQIAGYGKNYENLWFFMFHNTGHFVMIKLKMFWICFTDF</sequence>
<feature type="chain" id="PRO_5040305879" evidence="7">
    <location>
        <begin position="21"/>
        <end position="419"/>
    </location>
</feature>
<reference evidence="8" key="1">
    <citation type="submission" date="2022-10" db="EMBL/GenBank/DDBJ databases">
        <title>Novel sulphate-reducing endosymbionts in the free-living metamonad Anaeramoeba.</title>
        <authorList>
            <person name="Jerlstrom-Hultqvist J."/>
            <person name="Cepicka I."/>
            <person name="Gallot-Lavallee L."/>
            <person name="Salas-Leiva D."/>
            <person name="Curtis B.A."/>
            <person name="Zahonova K."/>
            <person name="Pipaliya S."/>
            <person name="Dacks J."/>
            <person name="Roger A.J."/>
        </authorList>
    </citation>
    <scope>NUCLEOTIDE SEQUENCE</scope>
    <source>
        <strain evidence="8">BMAN</strain>
    </source>
</reference>
<dbReference type="EMBL" id="JAPDFW010000094">
    <property type="protein sequence ID" value="KAJ5070520.1"/>
    <property type="molecule type" value="Genomic_DNA"/>
</dbReference>
<evidence type="ECO:0000256" key="5">
    <source>
        <dbReference type="ARBA" id="ARBA00022801"/>
    </source>
</evidence>
<evidence type="ECO:0000256" key="3">
    <source>
        <dbReference type="ARBA" id="ARBA00022670"/>
    </source>
</evidence>
<dbReference type="OMA" id="RILMLAM"/>
<dbReference type="Pfam" id="PF00450">
    <property type="entry name" value="Peptidase_S10"/>
    <property type="match status" value="1"/>
</dbReference>
<dbReference type="GO" id="GO:0006508">
    <property type="term" value="P:proteolysis"/>
    <property type="evidence" value="ECO:0007669"/>
    <property type="project" value="UniProtKB-KW"/>
</dbReference>
<evidence type="ECO:0000256" key="7">
    <source>
        <dbReference type="SAM" id="SignalP"/>
    </source>
</evidence>
<evidence type="ECO:0000313" key="9">
    <source>
        <dbReference type="Proteomes" id="UP001149090"/>
    </source>
</evidence>
<dbReference type="InterPro" id="IPR029058">
    <property type="entry name" value="AB_hydrolase_fold"/>
</dbReference>
<keyword evidence="9" id="KW-1185">Reference proteome</keyword>
<keyword evidence="6" id="KW-0325">Glycoprotein</keyword>
<feature type="signal peptide" evidence="7">
    <location>
        <begin position="1"/>
        <end position="20"/>
    </location>
</feature>